<dbReference type="RefSeq" id="WP_143009294.1">
    <property type="nucleotide sequence ID" value="NZ_FNCS01000001.1"/>
</dbReference>
<proteinExistence type="predicted"/>
<gene>
    <name evidence="1" type="ORF">SAMN04487974_101449</name>
</gene>
<accession>A0A1G7SF78</accession>
<evidence type="ECO:0000313" key="2">
    <source>
        <dbReference type="Proteomes" id="UP000199495"/>
    </source>
</evidence>
<dbReference type="EMBL" id="FNCS01000001">
    <property type="protein sequence ID" value="SDG21079.1"/>
    <property type="molecule type" value="Genomic_DNA"/>
</dbReference>
<dbReference type="Proteomes" id="UP000199495">
    <property type="component" value="Unassembled WGS sequence"/>
</dbReference>
<dbReference type="OrthoDB" id="9808866at2"/>
<organism evidence="1 2">
    <name type="scientific">Pelagibacterium luteolum</name>
    <dbReference type="NCBI Taxonomy" id="440168"/>
    <lineage>
        <taxon>Bacteria</taxon>
        <taxon>Pseudomonadati</taxon>
        <taxon>Pseudomonadota</taxon>
        <taxon>Alphaproteobacteria</taxon>
        <taxon>Hyphomicrobiales</taxon>
        <taxon>Devosiaceae</taxon>
        <taxon>Pelagibacterium</taxon>
    </lineage>
</organism>
<name>A0A1G7SF78_9HYPH</name>
<dbReference type="AlphaFoldDB" id="A0A1G7SF78"/>
<evidence type="ECO:0000313" key="1">
    <source>
        <dbReference type="EMBL" id="SDG21079.1"/>
    </source>
</evidence>
<keyword evidence="2" id="KW-1185">Reference proteome</keyword>
<protein>
    <submittedName>
        <fullName evidence="1">Uncharacterized protein</fullName>
    </submittedName>
</protein>
<reference evidence="1 2" key="1">
    <citation type="submission" date="2016-10" db="EMBL/GenBank/DDBJ databases">
        <authorList>
            <person name="de Groot N.N."/>
        </authorList>
    </citation>
    <scope>NUCLEOTIDE SEQUENCE [LARGE SCALE GENOMIC DNA]</scope>
    <source>
        <strain evidence="1 2">CGMCC 1.10267</strain>
    </source>
</reference>
<sequence>MAKTLTELEEIRAWTAGRGGEPIMADMPDVGGKEQHLLGLTFDQHMLNADGNEGPDRPGSHFELVDWDTWYAALEAQGLVLVVDDDLEGDTHAEYRFMSRDEAGG</sequence>